<comment type="caution">
    <text evidence="2">The sequence shown here is derived from an EMBL/GenBank/DDBJ whole genome shotgun (WGS) entry which is preliminary data.</text>
</comment>
<proteinExistence type="predicted"/>
<feature type="region of interest" description="Disordered" evidence="1">
    <location>
        <begin position="206"/>
        <end position="226"/>
    </location>
</feature>
<evidence type="ECO:0000313" key="2">
    <source>
        <dbReference type="EMBL" id="KYK58816.1"/>
    </source>
</evidence>
<name>A0A151GNZ6_DRECN</name>
<organism evidence="2 3">
    <name type="scientific">Drechmeria coniospora</name>
    <name type="common">Nematophagous fungus</name>
    <name type="synonym">Meria coniospora</name>
    <dbReference type="NCBI Taxonomy" id="98403"/>
    <lineage>
        <taxon>Eukaryota</taxon>
        <taxon>Fungi</taxon>
        <taxon>Dikarya</taxon>
        <taxon>Ascomycota</taxon>
        <taxon>Pezizomycotina</taxon>
        <taxon>Sordariomycetes</taxon>
        <taxon>Hypocreomycetidae</taxon>
        <taxon>Hypocreales</taxon>
        <taxon>Ophiocordycipitaceae</taxon>
        <taxon>Drechmeria</taxon>
    </lineage>
</organism>
<evidence type="ECO:0000256" key="1">
    <source>
        <dbReference type="SAM" id="MobiDB-lite"/>
    </source>
</evidence>
<dbReference type="GeneID" id="63718477"/>
<keyword evidence="3" id="KW-1185">Reference proteome</keyword>
<dbReference type="RefSeq" id="XP_040658168.1">
    <property type="nucleotide sequence ID" value="XM_040803135.1"/>
</dbReference>
<dbReference type="EMBL" id="LAYC01000002">
    <property type="protein sequence ID" value="KYK58816.1"/>
    <property type="molecule type" value="Genomic_DNA"/>
</dbReference>
<protein>
    <submittedName>
        <fullName evidence="2">Uncharacterized protein</fullName>
    </submittedName>
</protein>
<accession>A0A151GNZ6</accession>
<dbReference type="Proteomes" id="UP000076580">
    <property type="component" value="Chromosome 02"/>
</dbReference>
<gene>
    <name evidence="2" type="ORF">DCS_05834</name>
</gene>
<dbReference type="PANTHER" id="PTHR34494:SF1">
    <property type="entry name" value="PROTEIN CBG25024"/>
    <property type="match status" value="1"/>
</dbReference>
<dbReference type="AlphaFoldDB" id="A0A151GNZ6"/>
<dbReference type="InParanoid" id="A0A151GNZ6"/>
<sequence>MWETFPIIAQLKTLVQAITGDVAGARKTNEEFIDAWTNHLGQTASDLADGVPVIGHVKGIVHFIMGDVEAAIHSEEAASRTLVVLSAAALTAGTGGLAAPVLAGVVGGLAADTVVTDNVISKLNQSHYEQLGGDLFDGIVLGAMDRYVGRKSVAKSQTTRIYRVEGKSMIRMNNGESLKDFFAGDNQRVFEYKGQVVTREKLPGLEHPESLSSSVENPPPSIAKPKKRVGKLRSVVSIPRKETTNAFISIFDPNAFKSHGRMIFLNFGNAKRMYGYYAQKLIDHRKFVAQYRKKYAQSVDGSTSKVTPSSHQLRVKSFEVMTRDLSAIEVEAISEYNKHLDPQSYKGVLVVDAHASRQYGLENWRYTPIFEKMIPNTFRKETPWIAHLPTPVLKLIRDNILAGGKIRTFKYVNGKGITGGSENVDGSRGRRLSAMELHAITGEEISTEDVIPDLPLLHCRHVKRIVQSMDDNATDWTDHYEYLVKFDEAPPEWVPADFISIELRRNFFLRAMKTAKPVGEFMKAAAPGFVAVKRPDGEVSVIEESSLFWREEEVGTHGLDPREVDSILYHLQTDDHRPPA</sequence>
<dbReference type="PANTHER" id="PTHR34494">
    <property type="entry name" value="PROTEIN CBG25024"/>
    <property type="match status" value="1"/>
</dbReference>
<reference evidence="2 3" key="1">
    <citation type="journal article" date="2016" name="Sci. Rep.">
        <title>Insights into Adaptations to a Near-Obligate Nematode Endoparasitic Lifestyle from the Finished Genome of Drechmeria coniospora.</title>
        <authorList>
            <person name="Zhang L."/>
            <person name="Zhou Z."/>
            <person name="Guo Q."/>
            <person name="Fokkens L."/>
            <person name="Miskei M."/>
            <person name="Pocsi I."/>
            <person name="Zhang W."/>
            <person name="Chen M."/>
            <person name="Wang L."/>
            <person name="Sun Y."/>
            <person name="Donzelli B.G."/>
            <person name="Gibson D.M."/>
            <person name="Nelson D.R."/>
            <person name="Luo J.G."/>
            <person name="Rep M."/>
            <person name="Liu H."/>
            <person name="Yang S."/>
            <person name="Wang J."/>
            <person name="Krasnoff S.B."/>
            <person name="Xu Y."/>
            <person name="Molnar I."/>
            <person name="Lin M."/>
        </authorList>
    </citation>
    <scope>NUCLEOTIDE SEQUENCE [LARGE SCALE GENOMIC DNA]</scope>
    <source>
        <strain evidence="2 3">ARSEF 6962</strain>
    </source>
</reference>
<evidence type="ECO:0000313" key="3">
    <source>
        <dbReference type="Proteomes" id="UP000076580"/>
    </source>
</evidence>